<dbReference type="EMBL" id="CAICTM010000086">
    <property type="protein sequence ID" value="CAB9500589.1"/>
    <property type="molecule type" value="Genomic_DNA"/>
</dbReference>
<dbReference type="PANTHER" id="PTHR47357:SF1">
    <property type="entry name" value="SPINDLE POLE BODY COMPONENT 110"/>
    <property type="match status" value="1"/>
</dbReference>
<feature type="coiled-coil region" evidence="1">
    <location>
        <begin position="642"/>
        <end position="722"/>
    </location>
</feature>
<keyword evidence="4" id="KW-1185">Reference proteome</keyword>
<feature type="coiled-coil region" evidence="1">
    <location>
        <begin position="885"/>
        <end position="912"/>
    </location>
</feature>
<feature type="coiled-coil region" evidence="1">
    <location>
        <begin position="287"/>
        <end position="339"/>
    </location>
</feature>
<sequence length="1985" mass="228217">MTYEEPDEEEIVLDDDDDVEEESGPVNDIGIEVYAMMGDIQAISKPRKGLFRKIGEWNRRRKEQRLQVEEEPPANDEAADLLSALAQGNETDLLMMDNQTSSLGQGFALSPVTSGVASLVESLRVKSAPYAATAQIPLALVILMLALRAFWYYRQYQTKDQKTFGGDSSATTTDARKLLGEYPKSNGSNGAGLKHDPTAFSKGNGTNGHTVVMTAQTASTTIQHPEEDKIQSTLEREMRARQALADENRALQLALDTHKSTVDKFSTELQARNERLSVFENEQDTVRRDLSAQIEVLKQELQERQKQEQGNLKSKESLCNDLITKIKALNQDLENHEKLWQGVAQKAQQKETESAKKVMSLQQSLREDEEHRVAALRAKEEARAELNAQVSSLEKQQNQQASQQVSLEQQMGTSVFSATEARLQKQLEEEQKLATTLNTKMQVFSAELASREERVSTLDAKMNEVERLSVVELKQLQQELQKQVVQREKLQQVAVEMTRVLQEKRDQCVRLQSQWETSKAELKALDERVATLTASVAKREAMANSRIQAVEKKLEEERRQEQICKQATEATNDELFKKQEEFVQLTTRMDLFLKELQFRDEQVASLENKLMAKEERTTSEIKALSEQLSIQRERQDSWNKTTEDLQQMLKDKKAQVVGLETRVELFERELKNRQDTVAALEARIEENEEEEAAKMEPYRRELRRLQNERDDWREKTEEIGRVLEEKIDQTEGLSTRLRLFRVELKAKDERLTVLKSTYRDKKQAAYVEMAPVKEKLEEQREQRDFWAAKIEDIDRVLKEKRAQCVGLKTRVLLFGRELETKEKLTAALESKLADKEEVGGAAIASLRKQFDEQVKGRDEWKESTEKVKQLLVDKRKESAGLTSELKVLVSDLQGYQQRRAALEDRMKQQRNIFSGRKVALEKQLSTCKAHCDEWKNQTAGLSRECHNAEQSIVGLKTRDMLFKKELQQRREALETLEEQLEEMEEKSASKMARFRQEMAASKVEHEDGVEMTLKLNKELKDTKRECIGLTTRSKLFKDELQKRENLVVEQEQKVADAKEQAADVLGRMRGALAGMEGERDEWTQKAADVDRLVAENQEQTVGLSTRLDLFMAQVMEYEETVSRQETKLRSRQSLSSMASTKSDLDAAKTKRDDWTAKAIDIQNNLKQRKSEITGLKTRQKLFHSERESRKQNVSIISQRLVEKERFFKAKIAPLEDGLKNLIGQREEWVSKADGIDKMLARKQEECLPISEKRQAVIDQLTQCMQRIKNLESLLKDEEEFITYKVVRLRRSVEEHRNELNEWVEKTKEVQGLLRGKEGAVVGLNNRLVAFEGELKARERAVAIVESRIAENDRLLAEETSSIKSQIAAAHNLRDTIIETTLSKNQELKKMEDTCSAMEVRRMLFEDEMRMRKERVTSLQSKLQEKEEDFSFQIKALKSEYSLKARDLAKWRESTKEVGRLSNETERECVGLATRLQLFLVEKEKYDSQVAELEVKFKAKANDTVERMTPIHNRLRQEQRDRDSWDQKTTELNGLLQATRREIVGLNTRSKLFNKELKQKERGVAKLTARIKENDDDFAERMTPLMLELNAQKQGCGAWERSTENVQRMLEATMSECASIPTRLDLFRREQKLRDDAVAQLEASISNTDDLVAVQLGFLLNELQLQQKQRGKWKKVTLEMHRLLKETREQVAVLTERLDSNQVALQNHDETITSYETALRDGRDMAYQQLATMKKEVNFQRQNRDKLRKSTEELSRLLEDAKVTCNDLTGKLQSTRAQVQGCTTAIEQLGTRINEKKALDASQIESIKQQLKVHLDQRTEWQENTDQMRQRLKEKQQMCADLQTKITLLKRLQQGDVRSSLSLDESDNTSNPYLGAPNGISAHLDRINDITTGATKKKLSAEAQLTSKMESLEAELKMQQEEEKKLSDSTQQLERELGDKASQVTALTGQLRSSGFDVDAMLKEKEKQQSSLNSRLASLTGELLNL</sequence>
<feature type="region of interest" description="Disordered" evidence="2">
    <location>
        <begin position="1126"/>
        <end position="1149"/>
    </location>
</feature>
<evidence type="ECO:0000313" key="4">
    <source>
        <dbReference type="Proteomes" id="UP001153069"/>
    </source>
</evidence>
<dbReference type="GO" id="GO:0005856">
    <property type="term" value="C:cytoskeleton"/>
    <property type="evidence" value="ECO:0007669"/>
    <property type="project" value="TreeGrafter"/>
</dbReference>
<feature type="region of interest" description="Disordered" evidence="2">
    <location>
        <begin position="1"/>
        <end position="25"/>
    </location>
</feature>
<feature type="compositionally biased region" description="Polar residues" evidence="2">
    <location>
        <begin position="1857"/>
        <end position="1871"/>
    </location>
</feature>
<feature type="region of interest" description="Disordered" evidence="2">
    <location>
        <begin position="1857"/>
        <end position="1878"/>
    </location>
</feature>
<feature type="region of interest" description="Disordered" evidence="2">
    <location>
        <begin position="1916"/>
        <end position="1943"/>
    </location>
</feature>
<proteinExistence type="predicted"/>
<feature type="compositionally biased region" description="Polar residues" evidence="2">
    <location>
        <begin position="1131"/>
        <end position="1141"/>
    </location>
</feature>
<dbReference type="PANTHER" id="PTHR47357">
    <property type="entry name" value="COP1-INTERACTIVE PROTEIN 1"/>
    <property type="match status" value="1"/>
</dbReference>
<feature type="compositionally biased region" description="Basic and acidic residues" evidence="2">
    <location>
        <begin position="1916"/>
        <end position="1938"/>
    </location>
</feature>
<feature type="coiled-coil region" evidence="1">
    <location>
        <begin position="962"/>
        <end position="993"/>
    </location>
</feature>
<reference evidence="3" key="1">
    <citation type="submission" date="2020-06" db="EMBL/GenBank/DDBJ databases">
        <authorList>
            <consortium name="Plant Systems Biology data submission"/>
        </authorList>
    </citation>
    <scope>NUCLEOTIDE SEQUENCE</scope>
    <source>
        <strain evidence="3">D6</strain>
    </source>
</reference>
<feature type="coiled-coil region" evidence="1">
    <location>
        <begin position="540"/>
        <end position="567"/>
    </location>
</feature>
<gene>
    <name evidence="3" type="ORF">SEMRO_87_G046080.1</name>
</gene>
<feature type="coiled-coil region" evidence="1">
    <location>
        <begin position="1729"/>
        <end position="1777"/>
    </location>
</feature>
<feature type="compositionally biased region" description="Acidic residues" evidence="2">
    <location>
        <begin position="1"/>
        <end position="23"/>
    </location>
</feature>
<evidence type="ECO:0000256" key="2">
    <source>
        <dbReference type="SAM" id="MobiDB-lite"/>
    </source>
</evidence>
<keyword evidence="1" id="KW-0175">Coiled coil</keyword>
<comment type="caution">
    <text evidence="3">The sequence shown here is derived from an EMBL/GenBank/DDBJ whole genome shotgun (WGS) entry which is preliminary data.</text>
</comment>
<name>A0A9N8DDE7_9STRA</name>
<feature type="coiled-coil region" evidence="1">
    <location>
        <begin position="1803"/>
        <end position="1851"/>
    </location>
</feature>
<dbReference type="GO" id="GO:0005200">
    <property type="term" value="F:structural constituent of cytoskeleton"/>
    <property type="evidence" value="ECO:0007669"/>
    <property type="project" value="TreeGrafter"/>
</dbReference>
<feature type="coiled-coil region" evidence="1">
    <location>
        <begin position="365"/>
        <end position="440"/>
    </location>
</feature>
<dbReference type="Proteomes" id="UP001153069">
    <property type="component" value="Unassembled WGS sequence"/>
</dbReference>
<organism evidence="3 4">
    <name type="scientific">Seminavis robusta</name>
    <dbReference type="NCBI Taxonomy" id="568900"/>
    <lineage>
        <taxon>Eukaryota</taxon>
        <taxon>Sar</taxon>
        <taxon>Stramenopiles</taxon>
        <taxon>Ochrophyta</taxon>
        <taxon>Bacillariophyta</taxon>
        <taxon>Bacillariophyceae</taxon>
        <taxon>Bacillariophycidae</taxon>
        <taxon>Naviculales</taxon>
        <taxon>Naviculaceae</taxon>
        <taxon>Seminavis</taxon>
    </lineage>
</organism>
<accession>A0A9N8DDE7</accession>
<feature type="coiled-coil region" evidence="1">
    <location>
        <begin position="1040"/>
        <end position="1067"/>
    </location>
</feature>
<evidence type="ECO:0000256" key="1">
    <source>
        <dbReference type="SAM" id="Coils"/>
    </source>
</evidence>
<protein>
    <submittedName>
        <fullName evidence="3">Inherit from NOG: Viral A-type inclusion protein</fullName>
    </submittedName>
</protein>
<evidence type="ECO:0000313" key="3">
    <source>
        <dbReference type="EMBL" id="CAB9500589.1"/>
    </source>
</evidence>
<feature type="coiled-coil region" evidence="1">
    <location>
        <begin position="473"/>
        <end position="507"/>
    </location>
</feature>